<evidence type="ECO:0000313" key="2">
    <source>
        <dbReference type="EMBL" id="QEC47815.1"/>
    </source>
</evidence>
<evidence type="ECO:0000256" key="1">
    <source>
        <dbReference type="ARBA" id="ARBA00010751"/>
    </source>
</evidence>
<proteinExistence type="inferred from homology"/>
<dbReference type="AlphaFoldDB" id="A0A5B8U4K4"/>
<sequence length="291" mass="31717">MSDDAAPVIPQAARERLGRRRTQQGPGFDSALGVGEALAVREAGLRPVCQVMGTSYYQVGWQNMPWGSARGGWFGVQGTDGQTFELESQTDAFNEARRLAVDRLRQEAVLAGADAVVGVQVRRSTRDWAGDLVEFVAVGTAVRSERYDLGDEPLLCNLSGQDVAKLVRHGFWPVGIVGGSTVAYVVTGTRQQWRSGGLLSGRRNQELPDFTQGLYDARALAMERVTRGAHELQAHGVVGVQVERSMHPREREVNNVTYHDMMITLHVLGTAIVEVADAPVPPEKFIALPLT</sequence>
<name>A0A5B8U4K4_9ACTN</name>
<dbReference type="SUPFAM" id="SSF117782">
    <property type="entry name" value="YbjQ-like"/>
    <property type="match status" value="2"/>
</dbReference>
<evidence type="ECO:0000313" key="3">
    <source>
        <dbReference type="Proteomes" id="UP000321805"/>
    </source>
</evidence>
<reference evidence="2 3" key="1">
    <citation type="journal article" date="2018" name="J. Microbiol.">
        <title>Baekduia soli gen. nov., sp. nov., a novel bacterium isolated from the soil of Baekdu Mountain and proposal of a novel family name, Baekduiaceae fam. nov.</title>
        <authorList>
            <person name="An D.S."/>
            <person name="Siddiqi M.Z."/>
            <person name="Kim K.H."/>
            <person name="Yu H.S."/>
            <person name="Im W.T."/>
        </authorList>
    </citation>
    <scope>NUCLEOTIDE SEQUENCE [LARGE SCALE GENOMIC DNA]</scope>
    <source>
        <strain evidence="2 3">BR7-21</strain>
    </source>
</reference>
<dbReference type="InterPro" id="IPR035439">
    <property type="entry name" value="UPF0145_dom_sf"/>
</dbReference>
<keyword evidence="3" id="KW-1185">Reference proteome</keyword>
<dbReference type="PANTHER" id="PTHR34068:SF2">
    <property type="entry name" value="UPF0145 PROTEIN SCO3412"/>
    <property type="match status" value="1"/>
</dbReference>
<dbReference type="Pfam" id="PF01906">
    <property type="entry name" value="YbjQ_1"/>
    <property type="match status" value="1"/>
</dbReference>
<dbReference type="Gene3D" id="3.30.110.70">
    <property type="entry name" value="Hypothetical protein apc22750. Chain B"/>
    <property type="match status" value="2"/>
</dbReference>
<dbReference type="KEGG" id="bsol:FSW04_09705"/>
<dbReference type="Proteomes" id="UP000321805">
    <property type="component" value="Chromosome"/>
</dbReference>
<dbReference type="RefSeq" id="WP_146918698.1">
    <property type="nucleotide sequence ID" value="NZ_CP042430.1"/>
</dbReference>
<dbReference type="PANTHER" id="PTHR34068">
    <property type="entry name" value="UPF0145 PROTEIN YBJQ"/>
    <property type="match status" value="1"/>
</dbReference>
<gene>
    <name evidence="2" type="ORF">FSW04_09705</name>
</gene>
<dbReference type="InterPro" id="IPR002765">
    <property type="entry name" value="UPF0145_YbjQ-like"/>
</dbReference>
<dbReference type="OrthoDB" id="3289343at2"/>
<dbReference type="EMBL" id="CP042430">
    <property type="protein sequence ID" value="QEC47815.1"/>
    <property type="molecule type" value="Genomic_DNA"/>
</dbReference>
<organism evidence="2 3">
    <name type="scientific">Baekduia soli</name>
    <dbReference type="NCBI Taxonomy" id="496014"/>
    <lineage>
        <taxon>Bacteria</taxon>
        <taxon>Bacillati</taxon>
        <taxon>Actinomycetota</taxon>
        <taxon>Thermoleophilia</taxon>
        <taxon>Solirubrobacterales</taxon>
        <taxon>Baekduiaceae</taxon>
        <taxon>Baekduia</taxon>
    </lineage>
</organism>
<comment type="similarity">
    <text evidence="1">Belongs to the UPF0145 family.</text>
</comment>
<protein>
    <submittedName>
        <fullName evidence="2">Heavy metal-binding domain-containing protein</fullName>
    </submittedName>
</protein>
<accession>A0A5B8U4K4</accession>